<accession>A0A8J1KN69</accession>
<evidence type="ECO:0000256" key="1">
    <source>
        <dbReference type="ARBA" id="ARBA00004162"/>
    </source>
</evidence>
<dbReference type="GO" id="GO:0005886">
    <property type="term" value="C:plasma membrane"/>
    <property type="evidence" value="ECO:0007669"/>
    <property type="project" value="UniProtKB-SubCell"/>
</dbReference>
<evidence type="ECO:0000256" key="13">
    <source>
        <dbReference type="SAM" id="SignalP"/>
    </source>
</evidence>
<dbReference type="GO" id="GO:0030368">
    <property type="term" value="F:interleukin-17 receptor activity"/>
    <property type="evidence" value="ECO:0000318"/>
    <property type="project" value="GO_Central"/>
</dbReference>
<evidence type="ECO:0000313" key="15">
    <source>
        <dbReference type="Proteomes" id="UP000186698"/>
    </source>
</evidence>
<feature type="transmembrane region" description="Helical" evidence="12">
    <location>
        <begin position="504"/>
        <end position="524"/>
    </location>
</feature>
<dbReference type="AlphaFoldDB" id="A0A8J1KN69"/>
<keyword evidence="3" id="KW-1003">Cell membrane</keyword>
<reference evidence="16" key="1">
    <citation type="submission" date="2025-08" db="UniProtKB">
        <authorList>
            <consortium name="RefSeq"/>
        </authorList>
    </citation>
    <scope>IDENTIFICATION</scope>
    <source>
        <strain evidence="16">J_2021</strain>
        <tissue evidence="16">Erythrocytes</tissue>
    </source>
</reference>
<dbReference type="KEGG" id="xla:108715045"/>
<evidence type="ECO:0000256" key="5">
    <source>
        <dbReference type="ARBA" id="ARBA00022729"/>
    </source>
</evidence>
<keyword evidence="5 13" id="KW-0732">Signal</keyword>
<evidence type="ECO:0000256" key="7">
    <source>
        <dbReference type="ARBA" id="ARBA00023136"/>
    </source>
</evidence>
<evidence type="ECO:0000256" key="9">
    <source>
        <dbReference type="ARBA" id="ARBA00023180"/>
    </source>
</evidence>
<dbReference type="InterPro" id="IPR039465">
    <property type="entry name" value="IL-17_rcpt-like"/>
</dbReference>
<keyword evidence="6 12" id="KW-1133">Transmembrane helix</keyword>
<dbReference type="Pfam" id="PF15037">
    <property type="entry name" value="IL17_R_N"/>
    <property type="match status" value="1"/>
</dbReference>
<feature type="signal peptide" evidence="13">
    <location>
        <begin position="1"/>
        <end position="20"/>
    </location>
</feature>
<feature type="chain" id="PRO_5035222715" evidence="13">
    <location>
        <begin position="21"/>
        <end position="766"/>
    </location>
</feature>
<keyword evidence="7 12" id="KW-0472">Membrane</keyword>
<organism evidence="15 16">
    <name type="scientific">Xenopus laevis</name>
    <name type="common">African clawed frog</name>
    <dbReference type="NCBI Taxonomy" id="8355"/>
    <lineage>
        <taxon>Eukaryota</taxon>
        <taxon>Metazoa</taxon>
        <taxon>Chordata</taxon>
        <taxon>Craniata</taxon>
        <taxon>Vertebrata</taxon>
        <taxon>Euteleostomi</taxon>
        <taxon>Amphibia</taxon>
        <taxon>Batrachia</taxon>
        <taxon>Anura</taxon>
        <taxon>Pipoidea</taxon>
        <taxon>Pipidae</taxon>
        <taxon>Xenopodinae</taxon>
        <taxon>Xenopus</taxon>
        <taxon>Xenopus</taxon>
    </lineage>
</organism>
<feature type="compositionally biased region" description="Acidic residues" evidence="11">
    <location>
        <begin position="108"/>
        <end position="119"/>
    </location>
</feature>
<comment type="subcellular location">
    <subcellularLocation>
        <location evidence="1">Cell membrane</location>
        <topology evidence="1">Single-pass membrane protein</topology>
    </subcellularLocation>
    <subcellularLocation>
        <location evidence="2">Membrane</location>
        <topology evidence="2">Single-pass type I membrane protein</topology>
    </subcellularLocation>
</comment>
<keyword evidence="9" id="KW-0325">Glycoprotein</keyword>
<dbReference type="InterPro" id="IPR013568">
    <property type="entry name" value="SEFIR_dom"/>
</dbReference>
<evidence type="ECO:0000256" key="3">
    <source>
        <dbReference type="ARBA" id="ARBA00022475"/>
    </source>
</evidence>
<keyword evidence="4 12" id="KW-0812">Transmembrane</keyword>
<dbReference type="GO" id="GO:0006954">
    <property type="term" value="P:inflammatory response"/>
    <property type="evidence" value="ECO:0007669"/>
    <property type="project" value="UniProtKB-KW"/>
</dbReference>
<feature type="region of interest" description="Disordered" evidence="11">
    <location>
        <begin position="108"/>
        <end position="129"/>
    </location>
</feature>
<dbReference type="PANTHER" id="PTHR15583:SF12">
    <property type="entry name" value="INTERLEUKIN-17 RECEPTOR C"/>
    <property type="match status" value="1"/>
</dbReference>
<keyword evidence="15" id="KW-1185">Reference proteome</keyword>
<dbReference type="GeneID" id="108715045"/>
<evidence type="ECO:0000259" key="14">
    <source>
        <dbReference type="PROSITE" id="PS51534"/>
    </source>
</evidence>
<dbReference type="PANTHER" id="PTHR15583">
    <property type="entry name" value="INTERLEUKIN-17 RECEPTOR"/>
    <property type="match status" value="1"/>
</dbReference>
<dbReference type="PROSITE" id="PS51534">
    <property type="entry name" value="SEFIR"/>
    <property type="match status" value="1"/>
</dbReference>
<name>A0A8J1KN69_XENLA</name>
<evidence type="ECO:0000313" key="16">
    <source>
        <dbReference type="RefSeq" id="XP_041417689.1"/>
    </source>
</evidence>
<evidence type="ECO:0000256" key="6">
    <source>
        <dbReference type="ARBA" id="ARBA00022989"/>
    </source>
</evidence>
<evidence type="ECO:0000256" key="2">
    <source>
        <dbReference type="ARBA" id="ARBA00004479"/>
    </source>
</evidence>
<keyword evidence="10" id="KW-0395">Inflammatory response</keyword>
<proteinExistence type="predicted"/>
<dbReference type="OrthoDB" id="9949622at2759"/>
<protein>
    <submittedName>
        <fullName evidence="16">Interleukin-17 receptor C isoform X1</fullName>
    </submittedName>
</protein>
<evidence type="ECO:0000256" key="8">
    <source>
        <dbReference type="ARBA" id="ARBA00023170"/>
    </source>
</evidence>
<keyword evidence="8 16" id="KW-0675">Receptor</keyword>
<dbReference type="InterPro" id="IPR027841">
    <property type="entry name" value="IL-17_rcpt_C/E_N"/>
</dbReference>
<dbReference type="Proteomes" id="UP000186698">
    <property type="component" value="Chromosome 4S"/>
</dbReference>
<evidence type="ECO:0000256" key="10">
    <source>
        <dbReference type="ARBA" id="ARBA00023198"/>
    </source>
</evidence>
<feature type="domain" description="SEFIR" evidence="14">
    <location>
        <begin position="548"/>
        <end position="698"/>
    </location>
</feature>
<gene>
    <name evidence="16" type="primary">il17rc.S</name>
</gene>
<dbReference type="Gene3D" id="3.40.50.11530">
    <property type="match status" value="1"/>
</dbReference>
<dbReference type="CTD" id="108715045"/>
<dbReference type="RefSeq" id="XP_041417689.1">
    <property type="nucleotide sequence ID" value="XM_041561755.1"/>
</dbReference>
<dbReference type="Pfam" id="PF08357">
    <property type="entry name" value="SEFIR"/>
    <property type="match status" value="1"/>
</dbReference>
<evidence type="ECO:0000256" key="11">
    <source>
        <dbReference type="SAM" id="MobiDB-lite"/>
    </source>
</evidence>
<sequence length="766" mass="86576">MKHLTVIIFLLVLTLDYGFCTITCTGDLSCTSSTDTTCGQHSGYCKDAWCLPGDKDEADSPILIPTNLSSKTEFHCISENDCFPCTVVELEISLTYLTEGMKALEGEDCDSYDKGDDEEGTKKEEASSESQYLETRFHSNDSFICANFFISQIGPHSSCCIMVDVRMPISSIPFSPRTGTVQVGKLEYSCLHGHLSENFNILAYTLPRYHDILKINHSVPGCLDLGDPNKVSLCKVPLLDIIDGETNTSIGIFNGSRNDIFTLDIVYKGEDRWMMQHILNGDQRFIVLHEDIVPCMCFKVSWSDITDAVKYKRCPFEKELQYEDNTWKNSNLTVSLVNSKLLYTLEVWCPVMVEISLCWRNGHQADCHEIPGSRRNITAQRITEEAKGLHSVQHSICVQVKYKDKIWHTNCTGNVRGSQSSIDRNNFLIVASDSSHIESPLCIAFRNMCLALNSTTLQELHGVTSFEMKILQEFKSGECELVWRGNSKEAAYVCSLDKYMRKRWNLAWILCLTFLCCALFVMLLKRERVKRWLKKIVTDKPLDTVFQKRKVLILYSPDHPAYGSLVHTLATSLQELSLTVVLDQWDRVRMCQVGAISWFHQKKSLIYKENGIIILLFSEGGKQILHDWGNSNTQHGFSQDPYGTFGSILNCVYPDFQEGMAPGHYLVASFDLLPSEVPQIFHSVPVLSLPSQLMNLLKELAGNNKEKLSKKQLHQLSGNLSKNLQRPISEWQRNSHSPSISELSSSQMSVPFTPNGCLSVEVHPLI</sequence>
<evidence type="ECO:0000256" key="4">
    <source>
        <dbReference type="ARBA" id="ARBA00022692"/>
    </source>
</evidence>
<evidence type="ECO:0000256" key="12">
    <source>
        <dbReference type="SAM" id="Phobius"/>
    </source>
</evidence>